<feature type="domain" description="Penicillin-binding protein transpeptidase" evidence="2">
    <location>
        <begin position="266"/>
        <end position="531"/>
    </location>
</feature>
<dbReference type="SUPFAM" id="SSF54427">
    <property type="entry name" value="NTF2-like"/>
    <property type="match status" value="1"/>
</dbReference>
<dbReference type="InterPro" id="IPR050515">
    <property type="entry name" value="Beta-lactam/transpept"/>
</dbReference>
<dbReference type="InterPro" id="IPR032710">
    <property type="entry name" value="NTF2-like_dom_sf"/>
</dbReference>
<evidence type="ECO:0000313" key="5">
    <source>
        <dbReference type="Proteomes" id="UP000331127"/>
    </source>
</evidence>
<dbReference type="InterPro" id="IPR001460">
    <property type="entry name" value="PCN-bd_Tpept"/>
</dbReference>
<dbReference type="AlphaFoldDB" id="A0A5M3WYM6"/>
<proteinExistence type="predicted"/>
<dbReference type="GO" id="GO:0071972">
    <property type="term" value="F:peptidoglycan L,D-transpeptidase activity"/>
    <property type="evidence" value="ECO:0007669"/>
    <property type="project" value="TreeGrafter"/>
</dbReference>
<comment type="caution">
    <text evidence="4">The sequence shown here is derived from an EMBL/GenBank/DDBJ whole genome shotgun (WGS) entry which is preliminary data.</text>
</comment>
<evidence type="ECO:0000313" key="4">
    <source>
        <dbReference type="EMBL" id="GES13516.1"/>
    </source>
</evidence>
<dbReference type="EMBL" id="BLAE01000047">
    <property type="protein sequence ID" value="GES13516.1"/>
    <property type="molecule type" value="Genomic_DNA"/>
</dbReference>
<dbReference type="Pfam" id="PF05223">
    <property type="entry name" value="MecA_N"/>
    <property type="match status" value="1"/>
</dbReference>
<dbReference type="InterPro" id="IPR012338">
    <property type="entry name" value="Beta-lactam/transpept-like"/>
</dbReference>
<dbReference type="GO" id="GO:0046677">
    <property type="term" value="P:response to antibiotic"/>
    <property type="evidence" value="ECO:0007669"/>
    <property type="project" value="InterPro"/>
</dbReference>
<dbReference type="Gene3D" id="3.40.710.10">
    <property type="entry name" value="DD-peptidase/beta-lactamase superfamily"/>
    <property type="match status" value="1"/>
</dbReference>
<name>A0A5M3WYM6_9ACTN</name>
<evidence type="ECO:0000259" key="3">
    <source>
        <dbReference type="Pfam" id="PF05223"/>
    </source>
</evidence>
<dbReference type="InterPro" id="IPR007887">
    <property type="entry name" value="MecA_N"/>
</dbReference>
<dbReference type="PANTHER" id="PTHR30627:SF24">
    <property type="entry name" value="PENICILLIN-BINDING PROTEIN 4B"/>
    <property type="match status" value="1"/>
</dbReference>
<feature type="region of interest" description="Disordered" evidence="1">
    <location>
        <begin position="32"/>
        <end position="61"/>
    </location>
</feature>
<dbReference type="GO" id="GO:0008658">
    <property type="term" value="F:penicillin binding"/>
    <property type="evidence" value="ECO:0007669"/>
    <property type="project" value="InterPro"/>
</dbReference>
<dbReference type="OrthoDB" id="5241017at2"/>
<dbReference type="GO" id="GO:0071555">
    <property type="term" value="P:cell wall organization"/>
    <property type="evidence" value="ECO:0007669"/>
    <property type="project" value="TreeGrafter"/>
</dbReference>
<dbReference type="Proteomes" id="UP000331127">
    <property type="component" value="Unassembled WGS sequence"/>
</dbReference>
<evidence type="ECO:0000259" key="2">
    <source>
        <dbReference type="Pfam" id="PF00905"/>
    </source>
</evidence>
<keyword evidence="5" id="KW-1185">Reference proteome</keyword>
<gene>
    <name evidence="4" type="ORF">Amac_071130</name>
</gene>
<feature type="domain" description="NTF2-like N-terminal transpeptidase" evidence="3">
    <location>
        <begin position="60"/>
        <end position="167"/>
    </location>
</feature>
<dbReference type="GO" id="GO:0005886">
    <property type="term" value="C:plasma membrane"/>
    <property type="evidence" value="ECO:0007669"/>
    <property type="project" value="TreeGrafter"/>
</dbReference>
<dbReference type="Pfam" id="PF00905">
    <property type="entry name" value="Transpeptidase"/>
    <property type="match status" value="1"/>
</dbReference>
<sequence>MRRRPLLVLISVALAIFISGVTGLIMSGRNEPGATDTVATPTAQASVPADDPRVDEEGDTPEEVGTAYLQAWAKGDMDAMAELLVDVPPEFATLHREFRTAVGADSIVLSSGSVNPTGPNSVELPFTGKWQLKGDEEITYPSVLRLLKSGPSWKVDWLPDVIHPDLQFGGHVVRSPIPGQAPRLATREGDPLPLDSGAEPYVADLMVGAHPGEAGWLAEIQNPGEPAIELVREEGDGPAPRVTTTIDRYIQMSAARALDGVANPAALVAIRPSTGEVLAVADRLGGKGAFQQKFPPGSTFKIVTAAAVLGTGLTPDTPVACPARYQIPNGRLILNYQSREHGTLSLRQAFAQSCNTTFAQLAVERLTADTLVAEAGRFGFGGDLATGAGGTCGSLTPPGNDDAMAEDSFGQGTVEASPLCMAAMAAAVQNGTWRSPHLLPAAQLPQPMPRELPADVVAALRVMMAAVVTEGTAMNGGLPAGVAGKTGTAEVGQGRPDHAWFVGYQDDLAFAVFVENGGTGAGAAVPVAARFLNAL</sequence>
<organism evidence="4 5">
    <name type="scientific">Acrocarpospora macrocephala</name>
    <dbReference type="NCBI Taxonomy" id="150177"/>
    <lineage>
        <taxon>Bacteria</taxon>
        <taxon>Bacillati</taxon>
        <taxon>Actinomycetota</taxon>
        <taxon>Actinomycetes</taxon>
        <taxon>Streptosporangiales</taxon>
        <taxon>Streptosporangiaceae</taxon>
        <taxon>Acrocarpospora</taxon>
    </lineage>
</organism>
<dbReference type="SUPFAM" id="SSF56601">
    <property type="entry name" value="beta-lactamase/transpeptidase-like"/>
    <property type="match status" value="1"/>
</dbReference>
<dbReference type="PANTHER" id="PTHR30627">
    <property type="entry name" value="PEPTIDOGLYCAN D,D-TRANSPEPTIDASE"/>
    <property type="match status" value="1"/>
</dbReference>
<evidence type="ECO:0000256" key="1">
    <source>
        <dbReference type="SAM" id="MobiDB-lite"/>
    </source>
</evidence>
<dbReference type="RefSeq" id="WP_155358765.1">
    <property type="nucleotide sequence ID" value="NZ_BAAAHL010000058.1"/>
</dbReference>
<accession>A0A5M3WYM6</accession>
<protein>
    <submittedName>
        <fullName evidence="4">Penicillin-binding protein</fullName>
    </submittedName>
</protein>
<reference evidence="4 5" key="1">
    <citation type="submission" date="2019-10" db="EMBL/GenBank/DDBJ databases">
        <title>Whole genome shotgun sequence of Acrocarpospora macrocephala NBRC 16266.</title>
        <authorList>
            <person name="Ichikawa N."/>
            <person name="Kimura A."/>
            <person name="Kitahashi Y."/>
            <person name="Komaki H."/>
            <person name="Oguchi A."/>
        </authorList>
    </citation>
    <scope>NUCLEOTIDE SEQUENCE [LARGE SCALE GENOMIC DNA]</scope>
    <source>
        <strain evidence="4 5">NBRC 16266</strain>
    </source>
</reference>